<dbReference type="PROSITE" id="PS50801">
    <property type="entry name" value="STAS"/>
    <property type="match status" value="1"/>
</dbReference>
<dbReference type="CDD" id="cd07043">
    <property type="entry name" value="STAS_anti-anti-sigma_factors"/>
    <property type="match status" value="1"/>
</dbReference>
<comment type="caution">
    <text evidence="4">The sequence shown here is derived from an EMBL/GenBank/DDBJ whole genome shotgun (WGS) entry which is preliminary data.</text>
</comment>
<evidence type="ECO:0000313" key="4">
    <source>
        <dbReference type="EMBL" id="MDT0276599.1"/>
    </source>
</evidence>
<evidence type="ECO:0000313" key="5">
    <source>
        <dbReference type="Proteomes" id="UP001183222"/>
    </source>
</evidence>
<dbReference type="InterPro" id="IPR002645">
    <property type="entry name" value="STAS_dom"/>
</dbReference>
<proteinExistence type="inferred from homology"/>
<protein>
    <recommendedName>
        <fullName evidence="2">Anti-sigma factor antagonist</fullName>
    </recommendedName>
</protein>
<feature type="domain" description="STAS" evidence="3">
    <location>
        <begin position="31"/>
        <end position="125"/>
    </location>
</feature>
<gene>
    <name evidence="4" type="ORF">RM425_11880</name>
</gene>
<reference evidence="5" key="1">
    <citation type="submission" date="2023-07" db="EMBL/GenBank/DDBJ databases">
        <title>30 novel species of actinomycetes from the DSMZ collection.</title>
        <authorList>
            <person name="Nouioui I."/>
        </authorList>
    </citation>
    <scope>NUCLEOTIDE SEQUENCE [LARGE SCALE GENOMIC DNA]</scope>
    <source>
        <strain evidence="5">DSM 46792</strain>
    </source>
</reference>
<dbReference type="Pfam" id="PF01740">
    <property type="entry name" value="STAS"/>
    <property type="match status" value="1"/>
</dbReference>
<keyword evidence="5" id="KW-1185">Reference proteome</keyword>
<dbReference type="PANTHER" id="PTHR33495">
    <property type="entry name" value="ANTI-SIGMA FACTOR ANTAGONIST TM_1081-RELATED-RELATED"/>
    <property type="match status" value="1"/>
</dbReference>
<dbReference type="InterPro" id="IPR003658">
    <property type="entry name" value="Anti-sigma_ant"/>
</dbReference>
<sequence>MAASFAEPPVTDLVRVDVVAQGRTVRVITAGEVDSSSAPVLESHLAGVFEESLDELVVDLCGVTFLDSAGLCVLAAAHRRAGEKRVTMRVLASSRAVVRPLQITGLWQLLGAEHVESTSVDQSVA</sequence>
<dbReference type="RefSeq" id="WP_311345416.1">
    <property type="nucleotide sequence ID" value="NZ_JAVREI010000007.1"/>
</dbReference>
<dbReference type="PANTHER" id="PTHR33495:SF2">
    <property type="entry name" value="ANTI-SIGMA FACTOR ANTAGONIST TM_1081-RELATED"/>
    <property type="match status" value="1"/>
</dbReference>
<name>A0ABU2K8T7_9ACTN</name>
<dbReference type="Proteomes" id="UP001183222">
    <property type="component" value="Unassembled WGS sequence"/>
</dbReference>
<dbReference type="InterPro" id="IPR036513">
    <property type="entry name" value="STAS_dom_sf"/>
</dbReference>
<dbReference type="SUPFAM" id="SSF52091">
    <property type="entry name" value="SpoIIaa-like"/>
    <property type="match status" value="1"/>
</dbReference>
<evidence type="ECO:0000259" key="3">
    <source>
        <dbReference type="PROSITE" id="PS50801"/>
    </source>
</evidence>
<comment type="similarity">
    <text evidence="1 2">Belongs to the anti-sigma-factor antagonist family.</text>
</comment>
<dbReference type="NCBIfam" id="TIGR00377">
    <property type="entry name" value="ant_ant_sig"/>
    <property type="match status" value="1"/>
</dbReference>
<evidence type="ECO:0000256" key="2">
    <source>
        <dbReference type="RuleBase" id="RU003749"/>
    </source>
</evidence>
<organism evidence="4 5">
    <name type="scientific">Blastococcus goldschmidtiae</name>
    <dbReference type="NCBI Taxonomy" id="3075546"/>
    <lineage>
        <taxon>Bacteria</taxon>
        <taxon>Bacillati</taxon>
        <taxon>Actinomycetota</taxon>
        <taxon>Actinomycetes</taxon>
        <taxon>Geodermatophilales</taxon>
        <taxon>Geodermatophilaceae</taxon>
        <taxon>Blastococcus</taxon>
    </lineage>
</organism>
<dbReference type="EMBL" id="JAVREI010000007">
    <property type="protein sequence ID" value="MDT0276599.1"/>
    <property type="molecule type" value="Genomic_DNA"/>
</dbReference>
<evidence type="ECO:0000256" key="1">
    <source>
        <dbReference type="ARBA" id="ARBA00009013"/>
    </source>
</evidence>
<dbReference type="Gene3D" id="3.30.750.24">
    <property type="entry name" value="STAS domain"/>
    <property type="match status" value="1"/>
</dbReference>
<accession>A0ABU2K8T7</accession>